<dbReference type="PRINTS" id="PR00260">
    <property type="entry name" value="CHEMTRNSDUCR"/>
</dbReference>
<keyword evidence="6" id="KW-0472">Membrane</keyword>
<dbReference type="InterPro" id="IPR004089">
    <property type="entry name" value="MCPsignal_dom"/>
</dbReference>
<dbReference type="FunFam" id="1.10.287.950:FF:000001">
    <property type="entry name" value="Methyl-accepting chemotaxis sensory transducer"/>
    <property type="match status" value="1"/>
</dbReference>
<comment type="similarity">
    <text evidence="3">Belongs to the methyl-accepting chemotaxis (MCP) protein family.</text>
</comment>
<dbReference type="Pfam" id="PF00015">
    <property type="entry name" value="MCPsignal"/>
    <property type="match status" value="1"/>
</dbReference>
<dbReference type="Gene3D" id="6.10.340.10">
    <property type="match status" value="1"/>
</dbReference>
<dbReference type="CDD" id="cd19411">
    <property type="entry name" value="MCP2201-like_sensor"/>
    <property type="match status" value="1"/>
</dbReference>
<dbReference type="EMBL" id="QYUO01000002">
    <property type="protein sequence ID" value="RJF95572.1"/>
    <property type="molecule type" value="Genomic_DNA"/>
</dbReference>
<dbReference type="PANTHER" id="PTHR43531:SF14">
    <property type="entry name" value="METHYL-ACCEPTING CHEMOTAXIS PROTEIN I-RELATED"/>
    <property type="match status" value="1"/>
</dbReference>
<comment type="caution">
    <text evidence="8">The sequence shown here is derived from an EMBL/GenBank/DDBJ whole genome shotgun (WGS) entry which is preliminary data.</text>
</comment>
<keyword evidence="6" id="KW-1133">Transmembrane helix</keyword>
<evidence type="ECO:0000313" key="9">
    <source>
        <dbReference type="Proteomes" id="UP000265955"/>
    </source>
</evidence>
<gene>
    <name evidence="8" type="ORF">D3871_19460</name>
</gene>
<dbReference type="PANTHER" id="PTHR43531">
    <property type="entry name" value="PROTEIN ICFG"/>
    <property type="match status" value="1"/>
</dbReference>
<dbReference type="AlphaFoldDB" id="A0A3A3FQ37"/>
<dbReference type="GO" id="GO:0006935">
    <property type="term" value="P:chemotaxis"/>
    <property type="evidence" value="ECO:0007669"/>
    <property type="project" value="InterPro"/>
</dbReference>
<dbReference type="GO" id="GO:0004888">
    <property type="term" value="F:transmembrane signaling receptor activity"/>
    <property type="evidence" value="ECO:0007669"/>
    <property type="project" value="InterPro"/>
</dbReference>
<feature type="transmembrane region" description="Helical" evidence="6">
    <location>
        <begin position="14"/>
        <end position="34"/>
    </location>
</feature>
<dbReference type="GO" id="GO:0007165">
    <property type="term" value="P:signal transduction"/>
    <property type="evidence" value="ECO:0007669"/>
    <property type="project" value="UniProtKB-KW"/>
</dbReference>
<name>A0A3A3FQ37_9BURK</name>
<evidence type="ECO:0000256" key="1">
    <source>
        <dbReference type="ARBA" id="ARBA00004370"/>
    </source>
</evidence>
<dbReference type="OrthoDB" id="5441488at2"/>
<feature type="domain" description="Methyl-accepting transducer" evidence="7">
    <location>
        <begin position="279"/>
        <end position="508"/>
    </location>
</feature>
<dbReference type="RefSeq" id="WP_119770721.1">
    <property type="nucleotide sequence ID" value="NZ_QYUO01000002.1"/>
</dbReference>
<reference evidence="9" key="1">
    <citation type="submission" date="2018-09" db="EMBL/GenBank/DDBJ databases">
        <authorList>
            <person name="Zhu H."/>
        </authorList>
    </citation>
    <scope>NUCLEOTIDE SEQUENCE [LARGE SCALE GENOMIC DNA]</scope>
    <source>
        <strain evidence="9">K1R23-30</strain>
    </source>
</reference>
<dbReference type="InterPro" id="IPR024478">
    <property type="entry name" value="HlyB_4HB_MCP"/>
</dbReference>
<evidence type="ECO:0000256" key="4">
    <source>
        <dbReference type="PROSITE-ProRule" id="PRU00284"/>
    </source>
</evidence>
<keyword evidence="9" id="KW-1185">Reference proteome</keyword>
<feature type="transmembrane region" description="Helical" evidence="6">
    <location>
        <begin position="197"/>
        <end position="217"/>
    </location>
</feature>
<dbReference type="Gene3D" id="1.10.287.950">
    <property type="entry name" value="Methyl-accepting chemotaxis protein"/>
    <property type="match status" value="1"/>
</dbReference>
<accession>A0A3A3FQ37</accession>
<feature type="region of interest" description="Disordered" evidence="5">
    <location>
        <begin position="559"/>
        <end position="580"/>
    </location>
</feature>
<dbReference type="Proteomes" id="UP000265955">
    <property type="component" value="Unassembled WGS sequence"/>
</dbReference>
<keyword evidence="4" id="KW-0807">Transducer</keyword>
<evidence type="ECO:0000256" key="5">
    <source>
        <dbReference type="SAM" id="MobiDB-lite"/>
    </source>
</evidence>
<evidence type="ECO:0000313" key="8">
    <source>
        <dbReference type="EMBL" id="RJF95572.1"/>
    </source>
</evidence>
<dbReference type="GO" id="GO:0005886">
    <property type="term" value="C:plasma membrane"/>
    <property type="evidence" value="ECO:0007669"/>
    <property type="project" value="TreeGrafter"/>
</dbReference>
<protein>
    <submittedName>
        <fullName evidence="8">Methyl-accepting chemotaxis protein</fullName>
    </submittedName>
</protein>
<proteinExistence type="inferred from homology"/>
<keyword evidence="2" id="KW-0488">Methylation</keyword>
<evidence type="ECO:0000256" key="3">
    <source>
        <dbReference type="ARBA" id="ARBA00029447"/>
    </source>
</evidence>
<dbReference type="SMART" id="SM00283">
    <property type="entry name" value="MA"/>
    <property type="match status" value="1"/>
</dbReference>
<dbReference type="InterPro" id="IPR047347">
    <property type="entry name" value="YvaQ-like_sensor"/>
</dbReference>
<evidence type="ECO:0000256" key="6">
    <source>
        <dbReference type="SAM" id="Phobius"/>
    </source>
</evidence>
<dbReference type="PROSITE" id="PS50111">
    <property type="entry name" value="CHEMOTAXIS_TRANSDUC_2"/>
    <property type="match status" value="1"/>
</dbReference>
<keyword evidence="6" id="KW-0812">Transmembrane</keyword>
<dbReference type="Pfam" id="PF12729">
    <property type="entry name" value="4HB_MCP_1"/>
    <property type="match status" value="1"/>
</dbReference>
<organism evidence="8 9">
    <name type="scientific">Noviherbaspirillum saxi</name>
    <dbReference type="NCBI Taxonomy" id="2320863"/>
    <lineage>
        <taxon>Bacteria</taxon>
        <taxon>Pseudomonadati</taxon>
        <taxon>Pseudomonadota</taxon>
        <taxon>Betaproteobacteria</taxon>
        <taxon>Burkholderiales</taxon>
        <taxon>Oxalobacteraceae</taxon>
        <taxon>Noviherbaspirillum</taxon>
    </lineage>
</organism>
<dbReference type="InterPro" id="IPR051310">
    <property type="entry name" value="MCP_chemotaxis"/>
</dbReference>
<evidence type="ECO:0000259" key="7">
    <source>
        <dbReference type="PROSITE" id="PS50111"/>
    </source>
</evidence>
<dbReference type="InterPro" id="IPR004090">
    <property type="entry name" value="Chemotax_Me-accpt_rcpt"/>
</dbReference>
<sequence>MIATFDRLRIATRLRLGLAVMVLMLVLVSLLGIARMAENQKRMEEITQVNGAKSKLAIDMRDSVYERMVSLRNIALVSSMAEMQPEMERIKAQEEIYRAAQQRLSEALRNRNGTDTQESAMLKRIQAVEAQALPLITKAAELAMASQADQFYSLLMTDLLPVQTQWMATLGDLVLLEDRLSDQATSDAKAAYESARIFMVLMGVASILVAVVVSVVLSRSMVRQLGGELSYAMSIAERIAAGDLSIEVNTASNDRSSLLAAMKAMRDSLVQIISNVRQNANTILIESGEIAAGNIDLSARTEDQARALQETSSLMHDLTRAVAHNAENAGLANQMVSAAARSAIQGGQVVAEVVTTMAAINEAAKRISDIVGVIDGIAFQTNILALNAAVEAARAGEQGRGFAVVASEVRALAQRSASAAREIKELIGDSVWKMGLGAQLADQAGATMEQVVVGVRRAADLMTDISAASKAQSSDIAHVSDAVSKMEHMTQQNAALVEQAAGAAESLKEKAVGLAHSVSVFRTGHEKDAVNPVQSGFAAEADFENVGAVKQVHYLAIQPRGKHSQKAPARSENARRIARS</sequence>
<comment type="subcellular location">
    <subcellularLocation>
        <location evidence="1">Membrane</location>
    </subcellularLocation>
</comment>
<dbReference type="SUPFAM" id="SSF58104">
    <property type="entry name" value="Methyl-accepting chemotaxis protein (MCP) signaling domain"/>
    <property type="match status" value="1"/>
</dbReference>
<evidence type="ECO:0000256" key="2">
    <source>
        <dbReference type="ARBA" id="ARBA00022481"/>
    </source>
</evidence>